<dbReference type="InterPro" id="IPR020471">
    <property type="entry name" value="AKR"/>
</dbReference>
<reference evidence="3 4" key="1">
    <citation type="submission" date="2018-05" db="EMBL/GenBank/DDBJ databases">
        <title>Genomic Encyclopedia of Type Strains, Phase IV (KMG-IV): sequencing the most valuable type-strain genomes for metagenomic binning, comparative biology and taxonomic classification.</title>
        <authorList>
            <person name="Goeker M."/>
        </authorList>
    </citation>
    <scope>NUCLEOTIDE SEQUENCE [LARGE SCALE GENOMIC DNA]</scope>
    <source>
        <strain evidence="3 4">DSM 23606</strain>
    </source>
</reference>
<dbReference type="GO" id="GO:0005829">
    <property type="term" value="C:cytosol"/>
    <property type="evidence" value="ECO:0007669"/>
    <property type="project" value="TreeGrafter"/>
</dbReference>
<dbReference type="FunFam" id="3.20.20.100:FF:000004">
    <property type="entry name" value="Oxidoreductase, aldo/keto reductase"/>
    <property type="match status" value="1"/>
</dbReference>
<evidence type="ECO:0000256" key="1">
    <source>
        <dbReference type="ARBA" id="ARBA00023002"/>
    </source>
</evidence>
<evidence type="ECO:0000313" key="4">
    <source>
        <dbReference type="Proteomes" id="UP000246569"/>
    </source>
</evidence>
<organism evidence="3 4">
    <name type="scientific">Plasticicumulans acidivorans</name>
    <dbReference type="NCBI Taxonomy" id="886464"/>
    <lineage>
        <taxon>Bacteria</taxon>
        <taxon>Pseudomonadati</taxon>
        <taxon>Pseudomonadota</taxon>
        <taxon>Gammaproteobacteria</taxon>
        <taxon>Candidatus Competibacteraceae</taxon>
        <taxon>Plasticicumulans</taxon>
    </lineage>
</organism>
<dbReference type="PROSITE" id="PS00062">
    <property type="entry name" value="ALDOKETO_REDUCTASE_2"/>
    <property type="match status" value="1"/>
</dbReference>
<dbReference type="RefSeq" id="WP_110017688.1">
    <property type="nucleotide sequence ID" value="NZ_QGTJ01000003.1"/>
</dbReference>
<dbReference type="CDD" id="cd19148">
    <property type="entry name" value="AKR_AKR11B1"/>
    <property type="match status" value="1"/>
</dbReference>
<keyword evidence="1" id="KW-0560">Oxidoreductase</keyword>
<dbReference type="AlphaFoldDB" id="A0A317MW94"/>
<dbReference type="PANTHER" id="PTHR43364:SF4">
    <property type="entry name" value="NAD(P)-LINKED OXIDOREDUCTASE SUPERFAMILY PROTEIN"/>
    <property type="match status" value="1"/>
</dbReference>
<dbReference type="OrthoDB" id="9772407at2"/>
<dbReference type="InterPro" id="IPR036812">
    <property type="entry name" value="NAD(P)_OxRdtase_dom_sf"/>
</dbReference>
<keyword evidence="4" id="KW-1185">Reference proteome</keyword>
<name>A0A317MW94_9GAMM</name>
<gene>
    <name evidence="3" type="ORF">C7443_103101</name>
</gene>
<proteinExistence type="predicted"/>
<dbReference type="InterPro" id="IPR023210">
    <property type="entry name" value="NADP_OxRdtase_dom"/>
</dbReference>
<dbReference type="Pfam" id="PF00248">
    <property type="entry name" value="Aldo_ket_red"/>
    <property type="match status" value="1"/>
</dbReference>
<dbReference type="PANTHER" id="PTHR43364">
    <property type="entry name" value="NADH-SPECIFIC METHYLGLYOXAL REDUCTASE-RELATED"/>
    <property type="match status" value="1"/>
</dbReference>
<dbReference type="InterPro" id="IPR050523">
    <property type="entry name" value="AKR_Detox_Biosynth"/>
</dbReference>
<comment type="caution">
    <text evidence="3">The sequence shown here is derived from an EMBL/GenBank/DDBJ whole genome shotgun (WGS) entry which is preliminary data.</text>
</comment>
<dbReference type="SUPFAM" id="SSF51430">
    <property type="entry name" value="NAD(P)-linked oxidoreductase"/>
    <property type="match status" value="1"/>
</dbReference>
<dbReference type="Gene3D" id="3.20.20.100">
    <property type="entry name" value="NADP-dependent oxidoreductase domain"/>
    <property type="match status" value="1"/>
</dbReference>
<dbReference type="GO" id="GO:0016491">
    <property type="term" value="F:oxidoreductase activity"/>
    <property type="evidence" value="ECO:0007669"/>
    <property type="project" value="UniProtKB-KW"/>
</dbReference>
<dbReference type="EMBL" id="QGTJ01000003">
    <property type="protein sequence ID" value="PWV63176.1"/>
    <property type="molecule type" value="Genomic_DNA"/>
</dbReference>
<evidence type="ECO:0000313" key="3">
    <source>
        <dbReference type="EMBL" id="PWV63176.1"/>
    </source>
</evidence>
<dbReference type="Proteomes" id="UP000246569">
    <property type="component" value="Unassembled WGS sequence"/>
</dbReference>
<accession>A0A317MW94</accession>
<evidence type="ECO:0000259" key="2">
    <source>
        <dbReference type="Pfam" id="PF00248"/>
    </source>
</evidence>
<dbReference type="InterPro" id="IPR018170">
    <property type="entry name" value="Aldo/ket_reductase_CS"/>
</dbReference>
<sequence>METIQIANTGLTTSRIALGTWAIGGWMWGGSDEREAIATLQNAIEEGITLIDTAPVYGFGRAEEIVGKALSGGRRAKVLIATKAGLEWSNDGKVVRNASARRLRRELEDSLQRLRTDRIDLYQIHWPDPQTPIEETAAVMAEFLREGHIRAIGVSNFNPEQMAAFAAVAPLHTVQPPYNLFERGIEADVLPYARSHGLTVLAYGALCRGLLSGAVTRSRRFSGDDLRQFDPKFNEPRRSQYLAVVDELERLAQQRFGKNVLALALRWLLDQGPVIALWGARRPGQLAPLADALGWRLDAETMTEIDQIIARHVTDPIGAEFMAPPARELANS</sequence>
<dbReference type="PRINTS" id="PR00069">
    <property type="entry name" value="ALDKETRDTASE"/>
</dbReference>
<feature type="domain" description="NADP-dependent oxidoreductase" evidence="2">
    <location>
        <begin position="15"/>
        <end position="309"/>
    </location>
</feature>
<protein>
    <submittedName>
        <fullName evidence="3">Aryl-alcohol dehydrogenase-like predicted oxidoreductase</fullName>
    </submittedName>
</protein>